<feature type="compositionally biased region" description="Polar residues" evidence="1">
    <location>
        <begin position="64"/>
        <end position="75"/>
    </location>
</feature>
<evidence type="ECO:0000313" key="2">
    <source>
        <dbReference type="EMBL" id="KAJ1911046.1"/>
    </source>
</evidence>
<feature type="compositionally biased region" description="Basic and acidic residues" evidence="1">
    <location>
        <begin position="381"/>
        <end position="391"/>
    </location>
</feature>
<feature type="compositionally biased region" description="Basic and acidic residues" evidence="1">
    <location>
        <begin position="303"/>
        <end position="313"/>
    </location>
</feature>
<evidence type="ECO:0000256" key="1">
    <source>
        <dbReference type="SAM" id="MobiDB-lite"/>
    </source>
</evidence>
<reference evidence="2" key="1">
    <citation type="submission" date="2022-07" db="EMBL/GenBank/DDBJ databases">
        <title>Phylogenomic reconstructions and comparative analyses of Kickxellomycotina fungi.</title>
        <authorList>
            <person name="Reynolds N.K."/>
            <person name="Stajich J.E."/>
            <person name="Barry K."/>
            <person name="Grigoriev I.V."/>
            <person name="Crous P."/>
            <person name="Smith M.E."/>
        </authorList>
    </citation>
    <scope>NUCLEOTIDE SEQUENCE</scope>
    <source>
        <strain evidence="2">RSA 861</strain>
    </source>
</reference>
<feature type="compositionally biased region" description="Polar residues" evidence="1">
    <location>
        <begin position="129"/>
        <end position="147"/>
    </location>
</feature>
<feature type="compositionally biased region" description="Low complexity" evidence="1">
    <location>
        <begin position="97"/>
        <end position="110"/>
    </location>
</feature>
<feature type="compositionally biased region" description="Low complexity" evidence="1">
    <location>
        <begin position="259"/>
        <end position="269"/>
    </location>
</feature>
<feature type="compositionally biased region" description="Low complexity" evidence="1">
    <location>
        <begin position="621"/>
        <end position="636"/>
    </location>
</feature>
<feature type="compositionally biased region" description="Basic and acidic residues" evidence="1">
    <location>
        <begin position="402"/>
        <end position="415"/>
    </location>
</feature>
<feature type="compositionally biased region" description="Pro residues" evidence="1">
    <location>
        <begin position="979"/>
        <end position="990"/>
    </location>
</feature>
<feature type="compositionally biased region" description="Pro residues" evidence="1">
    <location>
        <begin position="226"/>
        <end position="242"/>
    </location>
</feature>
<dbReference type="EMBL" id="JANBPT010000975">
    <property type="protein sequence ID" value="KAJ1911046.1"/>
    <property type="molecule type" value="Genomic_DNA"/>
</dbReference>
<dbReference type="AlphaFoldDB" id="A0A9W8DNQ6"/>
<feature type="region of interest" description="Disordered" evidence="1">
    <location>
        <begin position="193"/>
        <end position="526"/>
    </location>
</feature>
<proteinExistence type="predicted"/>
<feature type="compositionally biased region" description="Low complexity" evidence="1">
    <location>
        <begin position="707"/>
        <end position="717"/>
    </location>
</feature>
<protein>
    <submittedName>
        <fullName evidence="2">Uncharacterized protein</fullName>
    </submittedName>
</protein>
<feature type="region of interest" description="Disordered" evidence="1">
    <location>
        <begin position="545"/>
        <end position="639"/>
    </location>
</feature>
<feature type="compositionally biased region" description="Low complexity" evidence="1">
    <location>
        <begin position="204"/>
        <end position="221"/>
    </location>
</feature>
<keyword evidence="3" id="KW-1185">Reference proteome</keyword>
<feature type="compositionally biased region" description="Basic and acidic residues" evidence="1">
    <location>
        <begin position="439"/>
        <end position="458"/>
    </location>
</feature>
<gene>
    <name evidence="2" type="ORF">IWQ60_010328</name>
</gene>
<feature type="region of interest" description="Disordered" evidence="1">
    <location>
        <begin position="697"/>
        <end position="767"/>
    </location>
</feature>
<organism evidence="2 3">
    <name type="scientific">Tieghemiomyces parasiticus</name>
    <dbReference type="NCBI Taxonomy" id="78921"/>
    <lineage>
        <taxon>Eukaryota</taxon>
        <taxon>Fungi</taxon>
        <taxon>Fungi incertae sedis</taxon>
        <taxon>Zoopagomycota</taxon>
        <taxon>Kickxellomycotina</taxon>
        <taxon>Dimargaritomycetes</taxon>
        <taxon>Dimargaritales</taxon>
        <taxon>Dimargaritaceae</taxon>
        <taxon>Tieghemiomyces</taxon>
    </lineage>
</organism>
<dbReference type="Proteomes" id="UP001150569">
    <property type="component" value="Unassembled WGS sequence"/>
</dbReference>
<feature type="compositionally biased region" description="Polar residues" evidence="1">
    <location>
        <begin position="11"/>
        <end position="25"/>
    </location>
</feature>
<evidence type="ECO:0000313" key="3">
    <source>
        <dbReference type="Proteomes" id="UP001150569"/>
    </source>
</evidence>
<feature type="region of interest" description="Disordered" evidence="1">
    <location>
        <begin position="888"/>
        <end position="1038"/>
    </location>
</feature>
<comment type="caution">
    <text evidence="2">The sequence shown here is derived from an EMBL/GenBank/DDBJ whole genome shotgun (WGS) entry which is preliminary data.</text>
</comment>
<feature type="region of interest" description="Disordered" evidence="1">
    <location>
        <begin position="804"/>
        <end position="828"/>
    </location>
</feature>
<feature type="compositionally biased region" description="Acidic residues" evidence="1">
    <location>
        <begin position="288"/>
        <end position="302"/>
    </location>
</feature>
<feature type="region of interest" description="Disordered" evidence="1">
    <location>
        <begin position="1"/>
        <end position="153"/>
    </location>
</feature>
<sequence>MAPHDVPEWTPKQSDNMQRQLTPYTAPSGAGGTHSEDLPPILSLADRSPALLGLLPGTKRPAATFNTAAGPTGVSSPYKRPRTTRTATKGDFTPTRLSLGLSPMPLSSVSASQQPSVRTSRAGSPGWSLVSNSPTGTRTPTTQSPRLYSTPPIKHVVSPWTTGRAPHFDIQKARDRFPTQDFAAWAKGLREQATQVMLPAKQRVPSPSKPSSSTPASVTSSRRPEPAPFQPVPTAPAQPTTPSPAGTRSPTATLPSIQPVDTATSVSTSPSPPRLTAPAADDVICLDSDSEQDGSSYEEDEYVEYHGSDRQESEGGSEAGLRDDRHRSVEPAATEMPHEGFSDSDYSSPGPHDDDSEPESGDEAASLHSYDYVSQDGDEPSSERPMSHDDPTASLPWQPPHPEFRTDEESARATDIEVISLASSDTEDGKDVSSPLYSDRTESDRDRDDISTPDHSATDDGGAGHLLASLITTSTQEDLERSSSEDSDVTDEEGPDSSSDQEMEGSPPRSHRHSSGSNSDAGAYLLDPLDSSVTTDVVVEYAAASFIDTDPLPLETGSVSPASSKVSLASSEGNAQKAGHSETSEEIGGSRPYDGNGSEVGLDRIDRSVSPVSPTDEPAQTTAGIIAGTTRPTSPSWVPPTPTGFGWGWGSAATDAWAKEVSTFYDTPIAHHPSDTSDHGEATDAARVVDPVAADASMSPLADDKSPVAPVSVKSSSMTHPSSIHRPGVDIPVLTVESAQDSEPAPPESLTTPRALRSRRNSIESLASNSSQLSCQCAWSPGHQPSPHTTSPYFLRSRCPSKHCVRRSDASPDAAGPTGELVPLASPRSTAQVEVSKSLFESPGKNLALRRRRRSVGPETLLPANAMVSGAPTAASAVEGSPDVEATPVVPFPSLTPTALPRGKRPADPLPLAQSAARPHPRRHRASLADPSDRPALPHPRRRRTLDSVIPSSATGPSQLAPLSPPITYTLRNRQVPATPSPSNHPPPQSSPNKADGAPARPPRSKRKLSFDEPPMPTQSDTDETDTIASRLRKRPAP</sequence>
<feature type="compositionally biased region" description="Polar residues" evidence="1">
    <location>
        <begin position="111"/>
        <end position="122"/>
    </location>
</feature>
<feature type="compositionally biased region" description="Low complexity" evidence="1">
    <location>
        <begin position="558"/>
        <end position="571"/>
    </location>
</feature>
<feature type="compositionally biased region" description="Basic and acidic residues" evidence="1">
    <location>
        <begin position="320"/>
        <end position="329"/>
    </location>
</feature>
<feature type="compositionally biased region" description="Acidic residues" evidence="1">
    <location>
        <begin position="485"/>
        <end position="503"/>
    </location>
</feature>
<accession>A0A9W8DNQ6</accession>
<name>A0A9W8DNQ6_9FUNG</name>